<comment type="function">
    <text evidence="2">May play the central regulatory role in sporulation. It may be an element of the effector pathway responsible for the activation of sporulation genes in response to nutritional stress. Spo0A may act in concert with spo0H (a sigma factor) to control the expression of some genes that are critical to the sporulation process.</text>
</comment>
<dbReference type="GO" id="GO:0003677">
    <property type="term" value="F:DNA binding"/>
    <property type="evidence" value="ECO:0007669"/>
    <property type="project" value="UniProtKB-KW"/>
</dbReference>
<dbReference type="InterPro" id="IPR011006">
    <property type="entry name" value="CheY-like_superfamily"/>
</dbReference>
<keyword evidence="3" id="KW-0597">Phosphoprotein</keyword>
<dbReference type="SMART" id="SM00448">
    <property type="entry name" value="REC"/>
    <property type="match status" value="1"/>
</dbReference>
<reference evidence="6 7" key="1">
    <citation type="submission" date="2024-03" db="EMBL/GenBank/DDBJ databases">
        <title>Human intestinal bacterial collection.</title>
        <authorList>
            <person name="Pauvert C."/>
            <person name="Hitch T.C.A."/>
            <person name="Clavel T."/>
        </authorList>
    </citation>
    <scope>NUCLEOTIDE SEQUENCE [LARGE SCALE GENOMIC DNA]</scope>
    <source>
        <strain evidence="6 7">CLA-AP-H29</strain>
    </source>
</reference>
<evidence type="ECO:0000259" key="5">
    <source>
        <dbReference type="PROSITE" id="PS50930"/>
    </source>
</evidence>
<feature type="domain" description="HTH LytTR-type" evidence="5">
    <location>
        <begin position="142"/>
        <end position="229"/>
    </location>
</feature>
<feature type="modified residue" description="4-aspartylphosphate" evidence="3">
    <location>
        <position position="57"/>
    </location>
</feature>
<dbReference type="EMBL" id="JBBMFK010000005">
    <property type="protein sequence ID" value="MEQ2442813.1"/>
    <property type="molecule type" value="Genomic_DNA"/>
</dbReference>
<protein>
    <recommendedName>
        <fullName evidence="1">Stage 0 sporulation protein A homolog</fullName>
    </recommendedName>
</protein>
<evidence type="ECO:0000313" key="6">
    <source>
        <dbReference type="EMBL" id="MEQ2442813.1"/>
    </source>
</evidence>
<evidence type="ECO:0000256" key="2">
    <source>
        <dbReference type="ARBA" id="ARBA00024867"/>
    </source>
</evidence>
<dbReference type="PROSITE" id="PS50110">
    <property type="entry name" value="RESPONSE_REGULATORY"/>
    <property type="match status" value="1"/>
</dbReference>
<accession>A0ABV1E9W7</accession>
<name>A0ABV1E9W7_9FIRM</name>
<organism evidence="6 7">
    <name type="scientific">Pseudoflavonifractor intestinihominis</name>
    <dbReference type="NCBI Taxonomy" id="3133171"/>
    <lineage>
        <taxon>Bacteria</taxon>
        <taxon>Bacillati</taxon>
        <taxon>Bacillota</taxon>
        <taxon>Clostridia</taxon>
        <taxon>Eubacteriales</taxon>
        <taxon>Oscillospiraceae</taxon>
        <taxon>Pseudoflavonifractor</taxon>
    </lineage>
</organism>
<dbReference type="Pfam" id="PF00072">
    <property type="entry name" value="Response_reg"/>
    <property type="match status" value="1"/>
</dbReference>
<gene>
    <name evidence="6" type="ORF">WMO64_04965</name>
</gene>
<feature type="domain" description="Response regulatory" evidence="4">
    <location>
        <begin position="3"/>
        <end position="120"/>
    </location>
</feature>
<dbReference type="InterPro" id="IPR001789">
    <property type="entry name" value="Sig_transdc_resp-reg_receiver"/>
</dbReference>
<dbReference type="Gene3D" id="3.40.50.2300">
    <property type="match status" value="1"/>
</dbReference>
<dbReference type="PROSITE" id="PS50930">
    <property type="entry name" value="HTH_LYTTR"/>
    <property type="match status" value="1"/>
</dbReference>
<comment type="caution">
    <text evidence="6">The sequence shown here is derived from an EMBL/GenBank/DDBJ whole genome shotgun (WGS) entry which is preliminary data.</text>
</comment>
<evidence type="ECO:0000256" key="3">
    <source>
        <dbReference type="PROSITE-ProRule" id="PRU00169"/>
    </source>
</evidence>
<dbReference type="Pfam" id="PF04397">
    <property type="entry name" value="LytTR"/>
    <property type="match status" value="1"/>
</dbReference>
<dbReference type="PANTHER" id="PTHR37299:SF1">
    <property type="entry name" value="STAGE 0 SPORULATION PROTEIN A HOMOLOG"/>
    <property type="match status" value="1"/>
</dbReference>
<dbReference type="InterPro" id="IPR046947">
    <property type="entry name" value="LytR-like"/>
</dbReference>
<dbReference type="Gene3D" id="2.40.50.1020">
    <property type="entry name" value="LytTr DNA-binding domain"/>
    <property type="match status" value="1"/>
</dbReference>
<keyword evidence="7" id="KW-1185">Reference proteome</keyword>
<dbReference type="PANTHER" id="PTHR37299">
    <property type="entry name" value="TRANSCRIPTIONAL REGULATOR-RELATED"/>
    <property type="match status" value="1"/>
</dbReference>
<proteinExistence type="predicted"/>
<dbReference type="InterPro" id="IPR007492">
    <property type="entry name" value="LytTR_DNA-bd_dom"/>
</dbReference>
<dbReference type="Proteomes" id="UP001464378">
    <property type="component" value="Unassembled WGS sequence"/>
</dbReference>
<evidence type="ECO:0000256" key="1">
    <source>
        <dbReference type="ARBA" id="ARBA00018672"/>
    </source>
</evidence>
<evidence type="ECO:0000259" key="4">
    <source>
        <dbReference type="PROSITE" id="PS50110"/>
    </source>
</evidence>
<evidence type="ECO:0000313" key="7">
    <source>
        <dbReference type="Proteomes" id="UP001464378"/>
    </source>
</evidence>
<sequence length="236" mass="26846">MTRVAIVEDDRACARQLEECVRRYLKENGLDGEIVVFPDGMDIAEDYRPVWDIILMDIEMPHLDGMSAARRIRAVDPAAVIMFITNMARYAIKGYEVDALDFVLKPVTYGQLALKLKKAMTIVASRERRYLMLPAGEGEKRVSTDEILFIEVVNHRLHIHTMEEEFVMSGSLQEMETKLAGLSFVRCSHSYMVNLKNVTGVGKETVQVHGHTISVSRPRRKEFLQRLSDYLGGGLR</sequence>
<keyword evidence="6" id="KW-0238">DNA-binding</keyword>
<dbReference type="RefSeq" id="WP_349231210.1">
    <property type="nucleotide sequence ID" value="NZ_JBBMFK010000005.1"/>
</dbReference>
<dbReference type="SUPFAM" id="SSF52172">
    <property type="entry name" value="CheY-like"/>
    <property type="match status" value="1"/>
</dbReference>
<dbReference type="SMART" id="SM00850">
    <property type="entry name" value="LytTR"/>
    <property type="match status" value="1"/>
</dbReference>